<dbReference type="AlphaFoldDB" id="A0A2S1SIS9"/>
<protein>
    <recommendedName>
        <fullName evidence="2">Acyltransferase 3 domain-containing protein</fullName>
    </recommendedName>
</protein>
<feature type="transmembrane region" description="Helical" evidence="1">
    <location>
        <begin position="125"/>
        <end position="147"/>
    </location>
</feature>
<dbReference type="Pfam" id="PF01757">
    <property type="entry name" value="Acyl_transf_3"/>
    <property type="match status" value="1"/>
</dbReference>
<keyword evidence="1" id="KW-0812">Transmembrane</keyword>
<dbReference type="GO" id="GO:0016747">
    <property type="term" value="F:acyltransferase activity, transferring groups other than amino-acyl groups"/>
    <property type="evidence" value="ECO:0007669"/>
    <property type="project" value="InterPro"/>
</dbReference>
<gene>
    <name evidence="3" type="ORF">HYN49_10235</name>
</gene>
<dbReference type="InterPro" id="IPR002656">
    <property type="entry name" value="Acyl_transf_3_dom"/>
</dbReference>
<feature type="transmembrane region" description="Helical" evidence="1">
    <location>
        <begin position="7"/>
        <end position="26"/>
    </location>
</feature>
<evidence type="ECO:0000256" key="1">
    <source>
        <dbReference type="SAM" id="Phobius"/>
    </source>
</evidence>
<dbReference type="GO" id="GO:0000271">
    <property type="term" value="P:polysaccharide biosynthetic process"/>
    <property type="evidence" value="ECO:0007669"/>
    <property type="project" value="TreeGrafter"/>
</dbReference>
<proteinExistence type="predicted"/>
<keyword evidence="1" id="KW-1133">Transmembrane helix</keyword>
<feature type="transmembrane region" description="Helical" evidence="1">
    <location>
        <begin position="211"/>
        <end position="233"/>
    </location>
</feature>
<dbReference type="EMBL" id="CP029187">
    <property type="protein sequence ID" value="AWI26247.1"/>
    <property type="molecule type" value="Genomic_DNA"/>
</dbReference>
<dbReference type="PANTHER" id="PTHR23028:SF53">
    <property type="entry name" value="ACYL_TRANSF_3 DOMAIN-CONTAINING PROTEIN"/>
    <property type="match status" value="1"/>
</dbReference>
<reference evidence="3 4" key="1">
    <citation type="submission" date="2018-05" db="EMBL/GenBank/DDBJ databases">
        <title>Genome sequencing of Flavobacterium sp. HYN0049.</title>
        <authorList>
            <person name="Yi H."/>
            <person name="Baek C."/>
        </authorList>
    </citation>
    <scope>NUCLEOTIDE SEQUENCE [LARGE SCALE GENOMIC DNA]</scope>
    <source>
        <strain evidence="3 4">HYN0049</strain>
    </source>
</reference>
<feature type="transmembrane region" description="Helical" evidence="1">
    <location>
        <begin position="271"/>
        <end position="289"/>
    </location>
</feature>
<dbReference type="KEGG" id="fpal:HYN49_10235"/>
<name>A0A2S1SIS9_9FLAO</name>
<feature type="transmembrane region" description="Helical" evidence="1">
    <location>
        <begin position="309"/>
        <end position="327"/>
    </location>
</feature>
<feature type="domain" description="Acyltransferase 3" evidence="2">
    <location>
        <begin position="10"/>
        <end position="344"/>
    </location>
</feature>
<keyword evidence="4" id="KW-1185">Reference proteome</keyword>
<dbReference type="PANTHER" id="PTHR23028">
    <property type="entry name" value="ACETYLTRANSFERASE"/>
    <property type="match status" value="1"/>
</dbReference>
<feature type="transmembrane region" description="Helical" evidence="1">
    <location>
        <begin position="333"/>
        <end position="353"/>
    </location>
</feature>
<accession>A0A2S1SIS9</accession>
<feature type="transmembrane region" description="Helical" evidence="1">
    <location>
        <begin position="179"/>
        <end position="199"/>
    </location>
</feature>
<dbReference type="Proteomes" id="UP000244937">
    <property type="component" value="Chromosome"/>
</dbReference>
<evidence type="ECO:0000313" key="3">
    <source>
        <dbReference type="EMBL" id="AWI26247.1"/>
    </source>
</evidence>
<organism evidence="3 4">
    <name type="scientific">Flavobacterium pallidum</name>
    <dbReference type="NCBI Taxonomy" id="2172098"/>
    <lineage>
        <taxon>Bacteria</taxon>
        <taxon>Pseudomonadati</taxon>
        <taxon>Bacteroidota</taxon>
        <taxon>Flavobacteriia</taxon>
        <taxon>Flavobacteriales</taxon>
        <taxon>Flavobacteriaceae</taxon>
        <taxon>Flavobacterium</taxon>
    </lineage>
</organism>
<sequence length="376" mass="43545">MEQPRIYFPNLNGLRFIAALLVIIHHVEAYKGFFRMEHDDIPFATIAGPLGVILFFVLSGFLITYLLLFEETAFGKINIRNFYTRRILRIWPLYFLILLLAFLVLPNIDIFVLPRFGKDAIYSQLALKIIFYVFFLPNLACAALSSIPYASHTWSIGTEEQFYLVWPLLLRFFKKYRMAMMLGIILCYNIILALLKSPWSDDLPGSLVLRLFWPGFSIDCMAIGGILALLYFRKSRMLSLLMDNRVFYVVLMATIFLLAMGYHFPYLHDKIYAVLFGIIVLNLAANDTLSISLENNILNYLGRISYGLYMYHPIAIVLAFAICRNTGHFSNWFIYPLAMVLTSAMAALSYQYFESWFLKRKQQFTEIISGKEKPVN</sequence>
<feature type="transmembrane region" description="Helical" evidence="1">
    <location>
        <begin position="245"/>
        <end position="265"/>
    </location>
</feature>
<evidence type="ECO:0000313" key="4">
    <source>
        <dbReference type="Proteomes" id="UP000244937"/>
    </source>
</evidence>
<evidence type="ECO:0000259" key="2">
    <source>
        <dbReference type="Pfam" id="PF01757"/>
    </source>
</evidence>
<dbReference type="InterPro" id="IPR050879">
    <property type="entry name" value="Acyltransferase_3"/>
</dbReference>
<keyword evidence="1" id="KW-0472">Membrane</keyword>
<feature type="transmembrane region" description="Helical" evidence="1">
    <location>
        <begin position="46"/>
        <end position="69"/>
    </location>
</feature>
<feature type="transmembrane region" description="Helical" evidence="1">
    <location>
        <begin position="90"/>
        <end position="113"/>
    </location>
</feature>
<dbReference type="GO" id="GO:0016020">
    <property type="term" value="C:membrane"/>
    <property type="evidence" value="ECO:0007669"/>
    <property type="project" value="TreeGrafter"/>
</dbReference>